<accession>A0ABP4W117</accession>
<sequence length="188" mass="20122">MAGQRWRNSRLAQVIGELTAELDHAWAELLGASGVAPGTPDETALAWLVADDPTGYGWRVVDAALDRLTCTECGATLTRGPVGCGRCGYYHGVRFAAREVDRPDVPAGNEHAIRVAFAVARARHRYSPRARAGYELVLPSLVAGDLPTTAQAQAAKALINRLTPEECDDVASLAEVERLAHRRGPVNG</sequence>
<protein>
    <submittedName>
        <fullName evidence="1">Uncharacterized protein</fullName>
    </submittedName>
</protein>
<gene>
    <name evidence="1" type="ORF">GCM10009681_10750</name>
</gene>
<dbReference type="Proteomes" id="UP001500655">
    <property type="component" value="Unassembled WGS sequence"/>
</dbReference>
<proteinExistence type="predicted"/>
<dbReference type="EMBL" id="BAAALS010000004">
    <property type="protein sequence ID" value="GAA1741846.1"/>
    <property type="molecule type" value="Genomic_DNA"/>
</dbReference>
<evidence type="ECO:0000313" key="2">
    <source>
        <dbReference type="Proteomes" id="UP001500655"/>
    </source>
</evidence>
<comment type="caution">
    <text evidence="1">The sequence shown here is derived from an EMBL/GenBank/DDBJ whole genome shotgun (WGS) entry which is preliminary data.</text>
</comment>
<reference evidence="2" key="1">
    <citation type="journal article" date="2019" name="Int. J. Syst. Evol. Microbiol.">
        <title>The Global Catalogue of Microorganisms (GCM) 10K type strain sequencing project: providing services to taxonomists for standard genome sequencing and annotation.</title>
        <authorList>
            <consortium name="The Broad Institute Genomics Platform"/>
            <consortium name="The Broad Institute Genome Sequencing Center for Infectious Disease"/>
            <person name="Wu L."/>
            <person name="Ma J."/>
        </authorList>
    </citation>
    <scope>NUCLEOTIDE SEQUENCE [LARGE SCALE GENOMIC DNA]</scope>
    <source>
        <strain evidence="2">JCM 13249</strain>
    </source>
</reference>
<organism evidence="1 2">
    <name type="scientific">Luedemannella helvata</name>
    <dbReference type="NCBI Taxonomy" id="349315"/>
    <lineage>
        <taxon>Bacteria</taxon>
        <taxon>Bacillati</taxon>
        <taxon>Actinomycetota</taxon>
        <taxon>Actinomycetes</taxon>
        <taxon>Micromonosporales</taxon>
        <taxon>Micromonosporaceae</taxon>
        <taxon>Luedemannella</taxon>
    </lineage>
</organism>
<dbReference type="RefSeq" id="WP_344077463.1">
    <property type="nucleotide sequence ID" value="NZ_BAAALS010000004.1"/>
</dbReference>
<keyword evidence="2" id="KW-1185">Reference proteome</keyword>
<evidence type="ECO:0000313" key="1">
    <source>
        <dbReference type="EMBL" id="GAA1741846.1"/>
    </source>
</evidence>
<name>A0ABP4W117_9ACTN</name>